<organism evidence="1 2">
    <name type="scientific">Brassica cretica</name>
    <name type="common">Mustard</name>
    <dbReference type="NCBI Taxonomy" id="69181"/>
    <lineage>
        <taxon>Eukaryota</taxon>
        <taxon>Viridiplantae</taxon>
        <taxon>Streptophyta</taxon>
        <taxon>Embryophyta</taxon>
        <taxon>Tracheophyta</taxon>
        <taxon>Spermatophyta</taxon>
        <taxon>Magnoliopsida</taxon>
        <taxon>eudicotyledons</taxon>
        <taxon>Gunneridae</taxon>
        <taxon>Pentapetalae</taxon>
        <taxon>rosids</taxon>
        <taxon>malvids</taxon>
        <taxon>Brassicales</taxon>
        <taxon>Brassicaceae</taxon>
        <taxon>Brassiceae</taxon>
        <taxon>Brassica</taxon>
    </lineage>
</organism>
<reference evidence="1" key="1">
    <citation type="submission" date="2019-12" db="EMBL/GenBank/DDBJ databases">
        <title>Genome sequencing and annotation of Brassica cretica.</title>
        <authorList>
            <person name="Studholme D.J."/>
            <person name="Sarris P."/>
        </authorList>
    </citation>
    <scope>NUCLEOTIDE SEQUENCE</scope>
    <source>
        <strain evidence="1">PFS-109/04</strain>
        <tissue evidence="1">Leaf</tissue>
    </source>
</reference>
<dbReference type="AlphaFoldDB" id="A0A8S9PQN0"/>
<name>A0A8S9PQN0_BRACR</name>
<sequence>MRPDHLLTSVGLSKTSNYACPLHRTGLDLPLSTDFTATFEKLGNDQEHLYHCTISMAPSTSWKGRMDSSASHQSLHHRSRFDQFTFTLRLPRIAPADDPL</sequence>
<protein>
    <submittedName>
        <fullName evidence="1">Uncharacterized protein</fullName>
    </submittedName>
</protein>
<dbReference type="Proteomes" id="UP000712600">
    <property type="component" value="Unassembled WGS sequence"/>
</dbReference>
<accession>A0A8S9PQN0</accession>
<dbReference type="EMBL" id="QGKX02001347">
    <property type="protein sequence ID" value="KAF3524295.1"/>
    <property type="molecule type" value="Genomic_DNA"/>
</dbReference>
<proteinExistence type="predicted"/>
<comment type="caution">
    <text evidence="1">The sequence shown here is derived from an EMBL/GenBank/DDBJ whole genome shotgun (WGS) entry which is preliminary data.</text>
</comment>
<evidence type="ECO:0000313" key="1">
    <source>
        <dbReference type="EMBL" id="KAF3524295.1"/>
    </source>
</evidence>
<evidence type="ECO:0000313" key="2">
    <source>
        <dbReference type="Proteomes" id="UP000712600"/>
    </source>
</evidence>
<gene>
    <name evidence="1" type="ORF">F2Q69_00046756</name>
</gene>